<dbReference type="GO" id="GO:0003700">
    <property type="term" value="F:DNA-binding transcription factor activity"/>
    <property type="evidence" value="ECO:0007669"/>
    <property type="project" value="InterPro"/>
</dbReference>
<dbReference type="PRINTS" id="PR00598">
    <property type="entry name" value="HTHMARR"/>
</dbReference>
<evidence type="ECO:0000313" key="3">
    <source>
        <dbReference type="Proteomes" id="UP000433071"/>
    </source>
</evidence>
<reference evidence="2 3" key="1">
    <citation type="submission" date="2019-11" db="EMBL/GenBank/DDBJ databases">
        <title>Agromyces kandeliae sp. nov., isolated from mangrove soil.</title>
        <authorList>
            <person name="Wang R."/>
        </authorList>
    </citation>
    <scope>NUCLEOTIDE SEQUENCE [LARGE SCALE GENOMIC DNA]</scope>
    <source>
        <strain evidence="2 3">JCM 11433</strain>
    </source>
</reference>
<proteinExistence type="predicted"/>
<dbReference type="Gene3D" id="1.10.10.10">
    <property type="entry name" value="Winged helix-like DNA-binding domain superfamily/Winged helix DNA-binding domain"/>
    <property type="match status" value="1"/>
</dbReference>
<feature type="domain" description="HTH marR-type" evidence="1">
    <location>
        <begin position="44"/>
        <end position="173"/>
    </location>
</feature>
<dbReference type="PANTHER" id="PTHR33164">
    <property type="entry name" value="TRANSCRIPTIONAL REGULATOR, MARR FAMILY"/>
    <property type="match status" value="1"/>
</dbReference>
<dbReference type="SUPFAM" id="SSF46785">
    <property type="entry name" value="Winged helix' DNA-binding domain"/>
    <property type="match status" value="1"/>
</dbReference>
<evidence type="ECO:0000259" key="1">
    <source>
        <dbReference type="PROSITE" id="PS50995"/>
    </source>
</evidence>
<dbReference type="GO" id="GO:0006950">
    <property type="term" value="P:response to stress"/>
    <property type="evidence" value="ECO:0007669"/>
    <property type="project" value="TreeGrafter"/>
</dbReference>
<dbReference type="EMBL" id="WMLB01000003">
    <property type="protein sequence ID" value="MTH66889.1"/>
    <property type="molecule type" value="Genomic_DNA"/>
</dbReference>
<dbReference type="InterPro" id="IPR000835">
    <property type="entry name" value="HTH_MarR-typ"/>
</dbReference>
<comment type="caution">
    <text evidence="2">The sequence shown here is derived from an EMBL/GenBank/DDBJ whole genome shotgun (WGS) entry which is preliminary data.</text>
</comment>
<dbReference type="SMART" id="SM00347">
    <property type="entry name" value="HTH_MARR"/>
    <property type="match status" value="1"/>
</dbReference>
<evidence type="ECO:0000313" key="2">
    <source>
        <dbReference type="EMBL" id="MTH66889.1"/>
    </source>
</evidence>
<dbReference type="Pfam" id="PF01047">
    <property type="entry name" value="MarR"/>
    <property type="match status" value="1"/>
</dbReference>
<dbReference type="PANTHER" id="PTHR33164:SF94">
    <property type="entry name" value="TRANSCRIPTIONAL REGULATORY PROTEIN-RELATED"/>
    <property type="match status" value="1"/>
</dbReference>
<keyword evidence="3" id="KW-1185">Reference proteome</keyword>
<dbReference type="AlphaFoldDB" id="A0A6I3LZW3"/>
<dbReference type="PROSITE" id="PS50995">
    <property type="entry name" value="HTH_MARR_2"/>
    <property type="match status" value="1"/>
</dbReference>
<dbReference type="InterPro" id="IPR036388">
    <property type="entry name" value="WH-like_DNA-bd_sf"/>
</dbReference>
<dbReference type="InterPro" id="IPR039422">
    <property type="entry name" value="MarR/SlyA-like"/>
</dbReference>
<organism evidence="2 3">
    <name type="scientific">Agromyces bracchium</name>
    <dbReference type="NCBI Taxonomy" id="88376"/>
    <lineage>
        <taxon>Bacteria</taxon>
        <taxon>Bacillati</taxon>
        <taxon>Actinomycetota</taxon>
        <taxon>Actinomycetes</taxon>
        <taxon>Micrococcales</taxon>
        <taxon>Microbacteriaceae</taxon>
        <taxon>Agromyces</taxon>
    </lineage>
</organism>
<dbReference type="InterPro" id="IPR036390">
    <property type="entry name" value="WH_DNA-bd_sf"/>
</dbReference>
<gene>
    <name evidence="2" type="ORF">GJ743_00710</name>
</gene>
<dbReference type="Proteomes" id="UP000433071">
    <property type="component" value="Unassembled WGS sequence"/>
</dbReference>
<name>A0A6I3LZW3_9MICO</name>
<protein>
    <submittedName>
        <fullName evidence="2">MarR family transcriptional regulator</fullName>
    </submittedName>
</protein>
<sequence length="188" mass="20527">MRSVAFCTRHGPVAAGVCDTSDMQHESGHDPVRIERALQGDPVEATLTTSRALLGLVARSLSETLDLVTLPQFRVLVILAGNGPMRIGELAKRVRSVPSTFTRSMDRMEQQGWVVREASPTSRREVLVHLTPKGAQLVVEVTDRRRSEISEVLRRLTPEDAEIVARAFAVFAAAAAEPPPEDLVLLGL</sequence>
<accession>A0A6I3LZW3</accession>
<dbReference type="OrthoDB" id="8966183at2"/>